<gene>
    <name evidence="2" type="ORF">FVE85_2168</name>
</gene>
<dbReference type="EMBL" id="VRMN01000003">
    <property type="protein sequence ID" value="KAA8496013.1"/>
    <property type="molecule type" value="Genomic_DNA"/>
</dbReference>
<feature type="signal peptide" evidence="1">
    <location>
        <begin position="1"/>
        <end position="45"/>
    </location>
</feature>
<evidence type="ECO:0000256" key="1">
    <source>
        <dbReference type="SAM" id="SignalP"/>
    </source>
</evidence>
<organism evidence="2 3">
    <name type="scientific">Porphyridium purpureum</name>
    <name type="common">Red alga</name>
    <name type="synonym">Porphyridium cruentum</name>
    <dbReference type="NCBI Taxonomy" id="35688"/>
    <lineage>
        <taxon>Eukaryota</taxon>
        <taxon>Rhodophyta</taxon>
        <taxon>Bangiophyceae</taxon>
        <taxon>Porphyridiales</taxon>
        <taxon>Porphyridiaceae</taxon>
        <taxon>Porphyridium</taxon>
    </lineage>
</organism>
<keyword evidence="3" id="KW-1185">Reference proteome</keyword>
<sequence length="318" mass="36540">MYLQTRRVRPCGSRDGSRISAHGKLYVQAIILWLAFALVARDARAQEPCDLCAQNWLFILGAGGRTGSTTALSMFRLVPHVELTGEHQGVLNGQYEMYKRLAKMRHTSVASAGPRLDMDGFRCVTQELVRVMVFGKRRASEQSQTRIVGFKEIAYTSWHMLSFLKFTFPCSRWIFSVREKLDVPVKSNFNATRLRLEWGKQRLLADCVHKAFPNTIFRLAVEQLSVQVYNDALHHLLGVRNCSFKGILSANLDGKFSREPDTEALREKQTERARREYIDGDCDLSNVSFRLSSEHLEQNRVLWYALNAEYQSRLRNQT</sequence>
<dbReference type="OrthoDB" id="47217at2759"/>
<evidence type="ECO:0000313" key="2">
    <source>
        <dbReference type="EMBL" id="KAA8496013.1"/>
    </source>
</evidence>
<evidence type="ECO:0008006" key="4">
    <source>
        <dbReference type="Google" id="ProtNLM"/>
    </source>
</evidence>
<comment type="caution">
    <text evidence="2">The sequence shown here is derived from an EMBL/GenBank/DDBJ whole genome shotgun (WGS) entry which is preliminary data.</text>
</comment>
<dbReference type="Gene3D" id="3.40.50.300">
    <property type="entry name" value="P-loop containing nucleotide triphosphate hydrolases"/>
    <property type="match status" value="1"/>
</dbReference>
<proteinExistence type="predicted"/>
<keyword evidence="1" id="KW-0732">Signal</keyword>
<evidence type="ECO:0000313" key="3">
    <source>
        <dbReference type="Proteomes" id="UP000324585"/>
    </source>
</evidence>
<dbReference type="InterPro" id="IPR027417">
    <property type="entry name" value="P-loop_NTPase"/>
</dbReference>
<feature type="chain" id="PRO_5023868517" description="Protein-tyrosine sulfotransferase" evidence="1">
    <location>
        <begin position="46"/>
        <end position="318"/>
    </location>
</feature>
<reference evidence="3" key="1">
    <citation type="journal article" date="2019" name="Nat. Commun.">
        <title>Expansion of phycobilisome linker gene families in mesophilic red algae.</title>
        <authorList>
            <person name="Lee J."/>
            <person name="Kim D."/>
            <person name="Bhattacharya D."/>
            <person name="Yoon H.S."/>
        </authorList>
    </citation>
    <scope>NUCLEOTIDE SEQUENCE [LARGE SCALE GENOMIC DNA]</scope>
    <source>
        <strain evidence="3">CCMP 1328</strain>
    </source>
</reference>
<protein>
    <recommendedName>
        <fullName evidence="4">Protein-tyrosine sulfotransferase</fullName>
    </recommendedName>
</protein>
<accession>A0A5J4YZH7</accession>
<dbReference type="AlphaFoldDB" id="A0A5J4YZH7"/>
<name>A0A5J4YZH7_PORPP</name>
<dbReference type="Proteomes" id="UP000324585">
    <property type="component" value="Unassembled WGS sequence"/>
</dbReference>